<evidence type="ECO:0000256" key="4">
    <source>
        <dbReference type="ARBA" id="ARBA00023002"/>
    </source>
</evidence>
<dbReference type="Gene3D" id="3.20.20.70">
    <property type="entry name" value="Aldolase class I"/>
    <property type="match status" value="1"/>
</dbReference>
<evidence type="ECO:0000313" key="7">
    <source>
        <dbReference type="Proteomes" id="UP001172102"/>
    </source>
</evidence>
<keyword evidence="3" id="KW-0288">FMN</keyword>
<sequence>MDTRARFQGEPADPTPLAQPLHFEFSGRTSKNRLHKSPITERMSTWHPTDLPKRGIPTKELINAYRRWGEGGFGTIATGNVMIDYENLEAAGNPIIPRDAPFEGERFEAFREMAAAAKSHGSLVVAQLSHAGRQVPSNIQPYPVSASDVQLKDNAVGGTFAKPRAMTKQDIKDVIEGFAHAAEFCDKAGYDGVELHGAHGYLLAQFLAPSTNKRTDEYGGLLSNRARIIFEVVRAIRARVDPSFIIGIKINSVEFQSDAFSTQECKWLCVELERHGLDFVELSGGTYEVLAFSHQRESTKKREAYFLEFADMIVPELKKTRAFVTGGLRTVSGMVKALQTVHGVGLARPVCHEFDLPNKIFSGQAQGGLLYLLDEQDYLLTDVAAGTQVKLVGSDKAPLDMTQQSCVDEFNKAMGGWMQAQFDDKDGSFYGWVDIDEKLLQPYGTRYSSEKVPTAPVVHAMAVRA</sequence>
<dbReference type="SUPFAM" id="SSF51395">
    <property type="entry name" value="FMN-linked oxidoreductases"/>
    <property type="match status" value="1"/>
</dbReference>
<organism evidence="6 7">
    <name type="scientific">Lasiosphaeris hirsuta</name>
    <dbReference type="NCBI Taxonomy" id="260670"/>
    <lineage>
        <taxon>Eukaryota</taxon>
        <taxon>Fungi</taxon>
        <taxon>Dikarya</taxon>
        <taxon>Ascomycota</taxon>
        <taxon>Pezizomycotina</taxon>
        <taxon>Sordariomycetes</taxon>
        <taxon>Sordariomycetidae</taxon>
        <taxon>Sordariales</taxon>
        <taxon>Lasiosphaeriaceae</taxon>
        <taxon>Lasiosphaeris</taxon>
    </lineage>
</organism>
<keyword evidence="7" id="KW-1185">Reference proteome</keyword>
<dbReference type="PANTHER" id="PTHR43656:SF5">
    <property type="entry name" value="NADH:FLAVIN OXIDOREDUCTASE_NADH OXIDASE N-TERMINAL DOMAIN-CONTAINING PROTEIN"/>
    <property type="match status" value="1"/>
</dbReference>
<dbReference type="GO" id="GO:0010181">
    <property type="term" value="F:FMN binding"/>
    <property type="evidence" value="ECO:0007669"/>
    <property type="project" value="InterPro"/>
</dbReference>
<name>A0AA40B1R1_9PEZI</name>
<dbReference type="InterPro" id="IPR013785">
    <property type="entry name" value="Aldolase_TIM"/>
</dbReference>
<evidence type="ECO:0000256" key="3">
    <source>
        <dbReference type="ARBA" id="ARBA00022643"/>
    </source>
</evidence>
<keyword evidence="4" id="KW-0560">Oxidoreductase</keyword>
<dbReference type="PANTHER" id="PTHR43656">
    <property type="entry name" value="BINDING OXIDOREDUCTASE, PUTATIVE (AFU_ORTHOLOGUE AFUA_2G08260)-RELATED"/>
    <property type="match status" value="1"/>
</dbReference>
<dbReference type="GO" id="GO:0016491">
    <property type="term" value="F:oxidoreductase activity"/>
    <property type="evidence" value="ECO:0007669"/>
    <property type="project" value="UniProtKB-KW"/>
</dbReference>
<accession>A0AA40B1R1</accession>
<evidence type="ECO:0000256" key="1">
    <source>
        <dbReference type="ARBA" id="ARBA00005979"/>
    </source>
</evidence>
<comment type="similarity">
    <text evidence="1">Belongs to the NADH:flavin oxidoreductase/NADH oxidase family.</text>
</comment>
<feature type="domain" description="NADH:flavin oxidoreductase/NADH oxidase N-terminal" evidence="5">
    <location>
        <begin position="19"/>
        <end position="363"/>
    </location>
</feature>
<reference evidence="6" key="1">
    <citation type="submission" date="2023-06" db="EMBL/GenBank/DDBJ databases">
        <title>Genome-scale phylogeny and comparative genomics of the fungal order Sordariales.</title>
        <authorList>
            <consortium name="Lawrence Berkeley National Laboratory"/>
            <person name="Hensen N."/>
            <person name="Bonometti L."/>
            <person name="Westerberg I."/>
            <person name="Brannstrom I.O."/>
            <person name="Guillou S."/>
            <person name="Cros-Aarteil S."/>
            <person name="Calhoun S."/>
            <person name="Haridas S."/>
            <person name="Kuo A."/>
            <person name="Mondo S."/>
            <person name="Pangilinan J."/>
            <person name="Riley R."/>
            <person name="Labutti K."/>
            <person name="Andreopoulos B."/>
            <person name="Lipzen A."/>
            <person name="Chen C."/>
            <person name="Yanf M."/>
            <person name="Daum C."/>
            <person name="Ng V."/>
            <person name="Clum A."/>
            <person name="Steindorff A."/>
            <person name="Ohm R."/>
            <person name="Martin F."/>
            <person name="Silar P."/>
            <person name="Natvig D."/>
            <person name="Lalanne C."/>
            <person name="Gautier V."/>
            <person name="Ament-Velasquez S.L."/>
            <person name="Kruys A."/>
            <person name="Hutchinson M.I."/>
            <person name="Powell A.J."/>
            <person name="Barry K."/>
            <person name="Miller A.N."/>
            <person name="Grigoriev I.V."/>
            <person name="Debuchy R."/>
            <person name="Gladieux P."/>
            <person name="Thoren M.H."/>
            <person name="Johannesson H."/>
        </authorList>
    </citation>
    <scope>NUCLEOTIDE SEQUENCE</scope>
    <source>
        <strain evidence="6">SMH4607-1</strain>
    </source>
</reference>
<evidence type="ECO:0000259" key="5">
    <source>
        <dbReference type="Pfam" id="PF00724"/>
    </source>
</evidence>
<dbReference type="AlphaFoldDB" id="A0AA40B1R1"/>
<dbReference type="CDD" id="cd04733">
    <property type="entry name" value="OYE_like_2_FMN"/>
    <property type="match status" value="1"/>
</dbReference>
<dbReference type="EMBL" id="JAUKUA010000002">
    <property type="protein sequence ID" value="KAK0725993.1"/>
    <property type="molecule type" value="Genomic_DNA"/>
</dbReference>
<gene>
    <name evidence="6" type="ORF">B0H67DRAFT_481311</name>
</gene>
<dbReference type="InterPro" id="IPR051799">
    <property type="entry name" value="NADH_flavin_oxidoreductase"/>
</dbReference>
<dbReference type="Proteomes" id="UP001172102">
    <property type="component" value="Unassembled WGS sequence"/>
</dbReference>
<dbReference type="InterPro" id="IPR001155">
    <property type="entry name" value="OxRdtase_FMN_N"/>
</dbReference>
<dbReference type="Pfam" id="PF00724">
    <property type="entry name" value="Oxidored_FMN"/>
    <property type="match status" value="1"/>
</dbReference>
<keyword evidence="2" id="KW-0285">Flavoprotein</keyword>
<comment type="caution">
    <text evidence="6">The sequence shown here is derived from an EMBL/GenBank/DDBJ whole genome shotgun (WGS) entry which is preliminary data.</text>
</comment>
<proteinExistence type="inferred from homology"/>
<evidence type="ECO:0000256" key="2">
    <source>
        <dbReference type="ARBA" id="ARBA00022630"/>
    </source>
</evidence>
<evidence type="ECO:0000313" key="6">
    <source>
        <dbReference type="EMBL" id="KAK0725993.1"/>
    </source>
</evidence>
<protein>
    <recommendedName>
        <fullName evidence="5">NADH:flavin oxidoreductase/NADH oxidase N-terminal domain-containing protein</fullName>
    </recommendedName>
</protein>